<feature type="compositionally biased region" description="Low complexity" evidence="2">
    <location>
        <begin position="41"/>
        <end position="50"/>
    </location>
</feature>
<dbReference type="InParanoid" id="M4C2D0"/>
<feature type="coiled-coil region" evidence="1">
    <location>
        <begin position="167"/>
        <end position="201"/>
    </location>
</feature>
<keyword evidence="1" id="KW-0175">Coiled coil</keyword>
<proteinExistence type="predicted"/>
<reference evidence="4" key="1">
    <citation type="journal article" date="2010" name="Science">
        <title>Signatures of adaptation to obligate biotrophy in the Hyaloperonospora arabidopsidis genome.</title>
        <authorList>
            <person name="Baxter L."/>
            <person name="Tripathy S."/>
            <person name="Ishaque N."/>
            <person name="Boot N."/>
            <person name="Cabral A."/>
            <person name="Kemen E."/>
            <person name="Thines M."/>
            <person name="Ah-Fong A."/>
            <person name="Anderson R."/>
            <person name="Badejoko W."/>
            <person name="Bittner-Eddy P."/>
            <person name="Boore J.L."/>
            <person name="Chibucos M.C."/>
            <person name="Coates M."/>
            <person name="Dehal P."/>
            <person name="Delehaunty K."/>
            <person name="Dong S."/>
            <person name="Downton P."/>
            <person name="Dumas B."/>
            <person name="Fabro G."/>
            <person name="Fronick C."/>
            <person name="Fuerstenberg S.I."/>
            <person name="Fulton L."/>
            <person name="Gaulin E."/>
            <person name="Govers F."/>
            <person name="Hughes L."/>
            <person name="Humphray S."/>
            <person name="Jiang R.H."/>
            <person name="Judelson H."/>
            <person name="Kamoun S."/>
            <person name="Kyung K."/>
            <person name="Meijer H."/>
            <person name="Minx P."/>
            <person name="Morris P."/>
            <person name="Nelson J."/>
            <person name="Phuntumart V."/>
            <person name="Qutob D."/>
            <person name="Rehmany A."/>
            <person name="Rougon-Cardoso A."/>
            <person name="Ryden P."/>
            <person name="Torto-Alalibo T."/>
            <person name="Studholme D."/>
            <person name="Wang Y."/>
            <person name="Win J."/>
            <person name="Wood J."/>
            <person name="Clifton S.W."/>
            <person name="Rogers J."/>
            <person name="Van den Ackerveken G."/>
            <person name="Jones J.D."/>
            <person name="McDowell J.M."/>
            <person name="Beynon J."/>
            <person name="Tyler B.M."/>
        </authorList>
    </citation>
    <scope>NUCLEOTIDE SEQUENCE [LARGE SCALE GENOMIC DNA]</scope>
    <source>
        <strain evidence="4">Emoy2</strain>
    </source>
</reference>
<evidence type="ECO:0008006" key="5">
    <source>
        <dbReference type="Google" id="ProtNLM"/>
    </source>
</evidence>
<dbReference type="EMBL" id="JH598123">
    <property type="status" value="NOT_ANNOTATED_CDS"/>
    <property type="molecule type" value="Genomic_DNA"/>
</dbReference>
<evidence type="ECO:0000256" key="1">
    <source>
        <dbReference type="SAM" id="Coils"/>
    </source>
</evidence>
<feature type="region of interest" description="Disordered" evidence="2">
    <location>
        <begin position="1"/>
        <end position="112"/>
    </location>
</feature>
<sequence>MYQGIETLQSLYERAERSFDDGPPSTKGLSCRTARRDRAHPSSAGSGAPSCSTRVGTPATGRGNSSLILNRHGGSRYAPQGSFDHRVSPPKDVEEEERPPPSRSTHHLDSHEMDRAIVELREDLEHERGRRYALTDLVRKHRKYHEADRAKNRADYALAQLQVERDVRSLGEELATARQEISLLNGEVSSLRDQTDNLERKRKTEM</sequence>
<reference evidence="3" key="2">
    <citation type="submission" date="2015-06" db="UniProtKB">
        <authorList>
            <consortium name="EnsemblProtists"/>
        </authorList>
    </citation>
    <scope>IDENTIFICATION</scope>
    <source>
        <strain evidence="3">Emoy2</strain>
    </source>
</reference>
<protein>
    <recommendedName>
        <fullName evidence="5">RxLR effector candidate protein</fullName>
    </recommendedName>
</protein>
<keyword evidence="4" id="KW-1185">Reference proteome</keyword>
<evidence type="ECO:0000313" key="4">
    <source>
        <dbReference type="Proteomes" id="UP000011713"/>
    </source>
</evidence>
<dbReference type="Proteomes" id="UP000011713">
    <property type="component" value="Unassembled WGS sequence"/>
</dbReference>
<evidence type="ECO:0000256" key="2">
    <source>
        <dbReference type="SAM" id="MobiDB-lite"/>
    </source>
</evidence>
<dbReference type="VEuPathDB" id="FungiDB:HpaG813245"/>
<organism evidence="3 4">
    <name type="scientific">Hyaloperonospora arabidopsidis (strain Emoy2)</name>
    <name type="common">Downy mildew agent</name>
    <name type="synonym">Peronospora arabidopsidis</name>
    <dbReference type="NCBI Taxonomy" id="559515"/>
    <lineage>
        <taxon>Eukaryota</taxon>
        <taxon>Sar</taxon>
        <taxon>Stramenopiles</taxon>
        <taxon>Oomycota</taxon>
        <taxon>Peronosporomycetes</taxon>
        <taxon>Peronosporales</taxon>
        <taxon>Peronosporaceae</taxon>
        <taxon>Hyaloperonospora</taxon>
    </lineage>
</organism>
<name>M4C2D0_HYAAE</name>
<dbReference type="EnsemblProtists" id="HpaT813245">
    <property type="protein sequence ID" value="HpaP813245"/>
    <property type="gene ID" value="HpaG813245"/>
</dbReference>
<dbReference type="HOGENOM" id="CLU_096991_0_0_1"/>
<accession>M4C2D0</accession>
<feature type="compositionally biased region" description="Basic and acidic residues" evidence="2">
    <location>
        <begin position="83"/>
        <end position="92"/>
    </location>
</feature>
<feature type="compositionally biased region" description="Polar residues" evidence="2">
    <location>
        <begin position="1"/>
        <end position="10"/>
    </location>
</feature>
<evidence type="ECO:0000313" key="3">
    <source>
        <dbReference type="EnsemblProtists" id="HpaP813245"/>
    </source>
</evidence>
<dbReference type="AlphaFoldDB" id="M4C2D0"/>